<gene>
    <name evidence="2" type="ORF">P879_11226</name>
</gene>
<dbReference type="AlphaFoldDB" id="A0A8T0DDW2"/>
<evidence type="ECO:0000313" key="3">
    <source>
        <dbReference type="Proteomes" id="UP000699462"/>
    </source>
</evidence>
<dbReference type="Proteomes" id="UP000699462">
    <property type="component" value="Unassembled WGS sequence"/>
</dbReference>
<evidence type="ECO:0000313" key="2">
    <source>
        <dbReference type="EMBL" id="KAF8565612.1"/>
    </source>
</evidence>
<dbReference type="EMBL" id="JTDF01006427">
    <property type="protein sequence ID" value="KAF8565612.1"/>
    <property type="molecule type" value="Genomic_DNA"/>
</dbReference>
<feature type="region of interest" description="Disordered" evidence="1">
    <location>
        <begin position="112"/>
        <end position="158"/>
    </location>
</feature>
<proteinExistence type="predicted"/>
<sequence length="158" mass="17609">MPRHITPSWPNPAFMSTRSSSYFQPVLFSQSRSVSQDLAYSLATIDAQLHSVMSQLRSGCSSAVCDQCVHEKHASFCHGGFSHTLLPSTCHHKLMPNRDGLRNLEDELHNLSIKHSRTGGRSTAGDPRLMTPASPDEQHSFTYQHPHVDVSPTWLQSD</sequence>
<comment type="caution">
    <text evidence="2">The sequence shown here is derived from an EMBL/GenBank/DDBJ whole genome shotgun (WGS) entry which is preliminary data.</text>
</comment>
<name>A0A8T0DDW2_9TREM</name>
<keyword evidence="3" id="KW-1185">Reference proteome</keyword>
<reference evidence="2 3" key="1">
    <citation type="submission" date="2019-07" db="EMBL/GenBank/DDBJ databases">
        <title>Annotation for the trematode Paragonimus westermani.</title>
        <authorList>
            <person name="Choi Y.-J."/>
        </authorList>
    </citation>
    <scope>NUCLEOTIDE SEQUENCE [LARGE SCALE GENOMIC DNA]</scope>
    <source>
        <strain evidence="2">180907_Pwestermani</strain>
    </source>
</reference>
<accession>A0A8T0DDW2</accession>
<evidence type="ECO:0000256" key="1">
    <source>
        <dbReference type="SAM" id="MobiDB-lite"/>
    </source>
</evidence>
<protein>
    <submittedName>
        <fullName evidence="2">Uncharacterized protein</fullName>
    </submittedName>
</protein>
<organism evidence="2 3">
    <name type="scientific">Paragonimus westermani</name>
    <dbReference type="NCBI Taxonomy" id="34504"/>
    <lineage>
        <taxon>Eukaryota</taxon>
        <taxon>Metazoa</taxon>
        <taxon>Spiralia</taxon>
        <taxon>Lophotrochozoa</taxon>
        <taxon>Platyhelminthes</taxon>
        <taxon>Trematoda</taxon>
        <taxon>Digenea</taxon>
        <taxon>Plagiorchiida</taxon>
        <taxon>Troglotremata</taxon>
        <taxon>Troglotrematidae</taxon>
        <taxon>Paragonimus</taxon>
    </lineage>
</organism>
<dbReference type="OrthoDB" id="6344460at2759"/>